<feature type="compositionally biased region" description="Polar residues" evidence="1">
    <location>
        <begin position="118"/>
        <end position="137"/>
    </location>
</feature>
<keyword evidence="4" id="KW-1185">Reference proteome</keyword>
<gene>
    <name evidence="3" type="ORF">AMATHDRAFT_45685</name>
</gene>
<evidence type="ECO:0000256" key="1">
    <source>
        <dbReference type="SAM" id="MobiDB-lite"/>
    </source>
</evidence>
<reference evidence="3 4" key="1">
    <citation type="submission" date="2014-02" db="EMBL/GenBank/DDBJ databases">
        <title>Transposable element dynamics among asymbiotic and ectomycorrhizal Amanita fungi.</title>
        <authorList>
            <consortium name="DOE Joint Genome Institute"/>
            <person name="Hess J."/>
            <person name="Skrede I."/>
            <person name="Wolfe B."/>
            <person name="LaButti K."/>
            <person name="Ohm R.A."/>
            <person name="Grigoriev I.V."/>
            <person name="Pringle A."/>
        </authorList>
    </citation>
    <scope>NUCLEOTIDE SEQUENCE [LARGE SCALE GENOMIC DNA]</scope>
    <source>
        <strain evidence="3 4">SKay4041</strain>
    </source>
</reference>
<dbReference type="STRING" id="703135.A0A2A9NXD2"/>
<feature type="region of interest" description="Disordered" evidence="1">
    <location>
        <begin position="118"/>
        <end position="212"/>
    </location>
</feature>
<name>A0A2A9NXD2_9AGAR</name>
<feature type="chain" id="PRO_5012993150" evidence="2">
    <location>
        <begin position="21"/>
        <end position="240"/>
    </location>
</feature>
<keyword evidence="2" id="KW-0732">Signal</keyword>
<evidence type="ECO:0000313" key="3">
    <source>
        <dbReference type="EMBL" id="PFH53047.1"/>
    </source>
</evidence>
<dbReference type="PANTHER" id="PTHR37487:SF2">
    <property type="entry name" value="EXPRESSED PROTEIN"/>
    <property type="match status" value="1"/>
</dbReference>
<dbReference type="OrthoDB" id="3362246at2759"/>
<organism evidence="3 4">
    <name type="scientific">Amanita thiersii Skay4041</name>
    <dbReference type="NCBI Taxonomy" id="703135"/>
    <lineage>
        <taxon>Eukaryota</taxon>
        <taxon>Fungi</taxon>
        <taxon>Dikarya</taxon>
        <taxon>Basidiomycota</taxon>
        <taxon>Agaricomycotina</taxon>
        <taxon>Agaricomycetes</taxon>
        <taxon>Agaricomycetidae</taxon>
        <taxon>Agaricales</taxon>
        <taxon>Pluteineae</taxon>
        <taxon>Amanitaceae</taxon>
        <taxon>Amanita</taxon>
    </lineage>
</organism>
<feature type="compositionally biased region" description="Low complexity" evidence="1">
    <location>
        <begin position="138"/>
        <end position="183"/>
    </location>
</feature>
<dbReference type="AlphaFoldDB" id="A0A2A9NXD2"/>
<evidence type="ECO:0000256" key="2">
    <source>
        <dbReference type="SAM" id="SignalP"/>
    </source>
</evidence>
<dbReference type="PANTHER" id="PTHR37487">
    <property type="entry name" value="CHROMOSOME 1, WHOLE GENOME SHOTGUN SEQUENCE"/>
    <property type="match status" value="1"/>
</dbReference>
<accession>A0A2A9NXD2</accession>
<feature type="signal peptide" evidence="2">
    <location>
        <begin position="1"/>
        <end position="20"/>
    </location>
</feature>
<sequence>MMKLFAIVVTLASLVPGIVSLTVNTPTSVVQCQPIRISWENGTPPFYLSILPGGTLGAPAIKSFDPLDGNSITWMVDLQANTAITMALKDSTGEEVYSAQVMVQAGNDASCLNVGTSPSTVADSATSTANSTDMSPLSSTSGGSASSAAAGATTRPAAAPTTQTRAAADNGTNNNSTSARTTNQAQGSNRPTGSSTTKSGATAAASPPSSGAAMRYERTGINVYYTVSRLGTYEHCFVLY</sequence>
<dbReference type="EMBL" id="KZ301975">
    <property type="protein sequence ID" value="PFH53047.1"/>
    <property type="molecule type" value="Genomic_DNA"/>
</dbReference>
<feature type="compositionally biased region" description="Low complexity" evidence="1">
    <location>
        <begin position="191"/>
        <end position="212"/>
    </location>
</feature>
<protein>
    <submittedName>
        <fullName evidence="3">Uncharacterized protein</fullName>
    </submittedName>
</protein>
<proteinExistence type="predicted"/>
<dbReference type="Proteomes" id="UP000242287">
    <property type="component" value="Unassembled WGS sequence"/>
</dbReference>
<evidence type="ECO:0000313" key="4">
    <source>
        <dbReference type="Proteomes" id="UP000242287"/>
    </source>
</evidence>